<evidence type="ECO:0000313" key="2">
    <source>
        <dbReference type="EMBL" id="CUS08049.1"/>
    </source>
</evidence>
<keyword evidence="3" id="KW-1185">Reference proteome</keyword>
<dbReference type="Gene3D" id="3.30.710.10">
    <property type="entry name" value="Potassium Channel Kv1.1, Chain A"/>
    <property type="match status" value="1"/>
</dbReference>
<proteinExistence type="predicted"/>
<evidence type="ECO:0000256" key="1">
    <source>
        <dbReference type="SAM" id="MobiDB-lite"/>
    </source>
</evidence>
<dbReference type="EMBL" id="LN891150">
    <property type="protein sequence ID" value="CUS08049.1"/>
    <property type="molecule type" value="Genomic_DNA"/>
</dbReference>
<protein>
    <recommendedName>
        <fullName evidence="4">BTB domain-containing protein</fullName>
    </recommendedName>
</protein>
<reference evidence="2" key="1">
    <citation type="submission" date="2015-10" db="EMBL/GenBank/DDBJ databases">
        <authorList>
            <person name="Regsiter A."/>
            <person name="william w."/>
        </authorList>
    </citation>
    <scope>NUCLEOTIDE SEQUENCE</scope>
    <source>
        <strain evidence="2">Montdore</strain>
    </source>
</reference>
<dbReference type="AlphaFoldDB" id="A0A292PKI8"/>
<dbReference type="Proteomes" id="UP001412239">
    <property type="component" value="Unassembled WGS sequence"/>
</dbReference>
<gene>
    <name evidence="2" type="ORF">GSTUAT00007868001</name>
</gene>
<dbReference type="CDD" id="cd18186">
    <property type="entry name" value="BTB_POZ_ZBTB_KLHL-like"/>
    <property type="match status" value="1"/>
</dbReference>
<dbReference type="InterPro" id="IPR011333">
    <property type="entry name" value="SKP1/BTB/POZ_sf"/>
</dbReference>
<feature type="region of interest" description="Disordered" evidence="1">
    <location>
        <begin position="24"/>
        <end position="48"/>
    </location>
</feature>
<feature type="compositionally biased region" description="Low complexity" evidence="1">
    <location>
        <begin position="35"/>
        <end position="44"/>
    </location>
</feature>
<accession>A0A292PKI8</accession>
<name>A0A292PKI8_9PEZI</name>
<evidence type="ECO:0000313" key="3">
    <source>
        <dbReference type="Proteomes" id="UP001412239"/>
    </source>
</evidence>
<sequence>MLDETLGDFCADTEDGKVTILSRFYPTNSDESDNGGSPSGKSSGVPTAEPQYESKFVAEVTVAPEGDLVLEVPSKNGLARLKVSSQVMCLVSPVFRAMLGPSSMFKEACELRASTSGYTLQLEGDDPEAFVAILHVLHCQTDKVPSAVSFEDLFHMAIVCDKYDCALAVAAWVDIWAEGWRDLAFDAAYSEWMFISWAFLLPSIFEPLSRRIVMEGRYDDELGQLLWGERSLDEIMVPDPVVSAILQVRSDAIKAILDDTESYLDLYSNPERTMCLYQIPECDVMILGSFVREFRKRGIHKREKFLLMSLNEVVASIKEISIYFYSETFFHGDTCSFLPALFAKVDKICEGIEGLKLERFSKGVVWRRYKSVFEGKLESLEYKPVQPGAVRGMSTENREHI</sequence>
<organism evidence="2 3">
    <name type="scientific">Tuber aestivum</name>
    <name type="common">summer truffle</name>
    <dbReference type="NCBI Taxonomy" id="59557"/>
    <lineage>
        <taxon>Eukaryota</taxon>
        <taxon>Fungi</taxon>
        <taxon>Dikarya</taxon>
        <taxon>Ascomycota</taxon>
        <taxon>Pezizomycotina</taxon>
        <taxon>Pezizomycetes</taxon>
        <taxon>Pezizales</taxon>
        <taxon>Tuberaceae</taxon>
        <taxon>Tuber</taxon>
    </lineage>
</organism>
<evidence type="ECO:0008006" key="4">
    <source>
        <dbReference type="Google" id="ProtNLM"/>
    </source>
</evidence>